<dbReference type="EMBL" id="JAUCMV010000004">
    <property type="protein sequence ID" value="KAK0407276.1"/>
    <property type="molecule type" value="Genomic_DNA"/>
</dbReference>
<feature type="DNA-binding region" description="Homeobox" evidence="5">
    <location>
        <begin position="215"/>
        <end position="274"/>
    </location>
</feature>
<feature type="compositionally biased region" description="Low complexity" evidence="7">
    <location>
        <begin position="190"/>
        <end position="202"/>
    </location>
</feature>
<dbReference type="InterPro" id="IPR009057">
    <property type="entry name" value="Homeodomain-like_sf"/>
</dbReference>
<dbReference type="InterPro" id="IPR001356">
    <property type="entry name" value="HD"/>
</dbReference>
<name>A0AA39HLB2_9BILA</name>
<dbReference type="Pfam" id="PF00046">
    <property type="entry name" value="Homeodomain"/>
    <property type="match status" value="2"/>
</dbReference>
<evidence type="ECO:0000256" key="6">
    <source>
        <dbReference type="RuleBase" id="RU000682"/>
    </source>
</evidence>
<feature type="DNA-binding region" description="Homeobox" evidence="5">
    <location>
        <begin position="44"/>
        <end position="103"/>
    </location>
</feature>
<feature type="domain" description="Homeobox" evidence="8">
    <location>
        <begin position="42"/>
        <end position="102"/>
    </location>
</feature>
<dbReference type="CDD" id="cd00086">
    <property type="entry name" value="homeodomain"/>
    <property type="match status" value="2"/>
</dbReference>
<evidence type="ECO:0000256" key="7">
    <source>
        <dbReference type="SAM" id="MobiDB-lite"/>
    </source>
</evidence>
<evidence type="ECO:0000256" key="4">
    <source>
        <dbReference type="ARBA" id="ARBA00023242"/>
    </source>
</evidence>
<sequence length="288" mass="32859">MTSESSAHLEMTSEAPVVKVEFPTFNPQIETTDTKTESTDVSHRRGHKRRYTDDQNGALDDFFAKRKWIEGEERKKLSESIGLSETQISRWFENRRHKEKKAAKGGEDSSSEAPLEEAESSDLFKNFIHSRTPITTDLAFEMFRQIDDATDGRSVLQEMDPLDVAALPPFQQLGQAILLHLLYCYQAQHSSSQSPVGPVPSQETEQVPTSPSVAPKPKRRKFTSDQLQILQEEFAENQHPAPEKRLELAGKLGLSRGQISKWFQNRRHIKRTESEKEEKPQVEVKTEI</sequence>
<dbReference type="PANTHER" id="PTHR24327">
    <property type="entry name" value="HOMEOBOX PROTEIN"/>
    <property type="match status" value="1"/>
</dbReference>
<feature type="region of interest" description="Disordered" evidence="7">
    <location>
        <begin position="1"/>
        <end position="54"/>
    </location>
</feature>
<dbReference type="PANTHER" id="PTHR24327:SF81">
    <property type="entry name" value="HOMEOTIC PROTEIN DISTAL-LESS-RELATED"/>
    <property type="match status" value="1"/>
</dbReference>
<dbReference type="Proteomes" id="UP001175271">
    <property type="component" value="Unassembled WGS sequence"/>
</dbReference>
<keyword evidence="3 5" id="KW-0371">Homeobox</keyword>
<feature type="compositionally biased region" description="Basic and acidic residues" evidence="7">
    <location>
        <begin position="97"/>
        <end position="107"/>
    </location>
</feature>
<evidence type="ECO:0000256" key="2">
    <source>
        <dbReference type="ARBA" id="ARBA00023125"/>
    </source>
</evidence>
<dbReference type="PROSITE" id="PS50071">
    <property type="entry name" value="HOMEOBOX_2"/>
    <property type="match status" value="2"/>
</dbReference>
<keyword evidence="4 5" id="KW-0539">Nucleus</keyword>
<dbReference type="Gene3D" id="1.10.10.60">
    <property type="entry name" value="Homeodomain-like"/>
    <property type="match status" value="2"/>
</dbReference>
<feature type="compositionally biased region" description="Polar residues" evidence="7">
    <location>
        <begin position="203"/>
        <end position="212"/>
    </location>
</feature>
<comment type="subcellular location">
    <subcellularLocation>
        <location evidence="1 5 6">Nucleus</location>
    </subcellularLocation>
</comment>
<feature type="domain" description="Homeobox" evidence="8">
    <location>
        <begin position="213"/>
        <end position="273"/>
    </location>
</feature>
<evidence type="ECO:0000313" key="10">
    <source>
        <dbReference type="Proteomes" id="UP001175271"/>
    </source>
</evidence>
<dbReference type="SUPFAM" id="SSF46689">
    <property type="entry name" value="Homeodomain-like"/>
    <property type="match status" value="2"/>
</dbReference>
<dbReference type="InterPro" id="IPR050460">
    <property type="entry name" value="Distal-less_Homeobox_TF"/>
</dbReference>
<evidence type="ECO:0000256" key="5">
    <source>
        <dbReference type="PROSITE-ProRule" id="PRU00108"/>
    </source>
</evidence>
<dbReference type="GO" id="GO:0005634">
    <property type="term" value="C:nucleus"/>
    <property type="evidence" value="ECO:0007669"/>
    <property type="project" value="UniProtKB-SubCell"/>
</dbReference>
<keyword evidence="10" id="KW-1185">Reference proteome</keyword>
<feature type="region of interest" description="Disordered" evidence="7">
    <location>
        <begin position="97"/>
        <end position="119"/>
    </location>
</feature>
<dbReference type="GO" id="GO:0000978">
    <property type="term" value="F:RNA polymerase II cis-regulatory region sequence-specific DNA binding"/>
    <property type="evidence" value="ECO:0007669"/>
    <property type="project" value="TreeGrafter"/>
</dbReference>
<evidence type="ECO:0000256" key="3">
    <source>
        <dbReference type="ARBA" id="ARBA00023155"/>
    </source>
</evidence>
<evidence type="ECO:0000313" key="9">
    <source>
        <dbReference type="EMBL" id="KAK0407276.1"/>
    </source>
</evidence>
<accession>A0AA39HLB2</accession>
<evidence type="ECO:0000256" key="1">
    <source>
        <dbReference type="ARBA" id="ARBA00004123"/>
    </source>
</evidence>
<dbReference type="SMART" id="SM00389">
    <property type="entry name" value="HOX"/>
    <property type="match status" value="2"/>
</dbReference>
<protein>
    <recommendedName>
        <fullName evidence="8">Homeobox domain-containing protein</fullName>
    </recommendedName>
</protein>
<comment type="caution">
    <text evidence="9">The sequence shown here is derived from an EMBL/GenBank/DDBJ whole genome shotgun (WGS) entry which is preliminary data.</text>
</comment>
<gene>
    <name evidence="9" type="ORF">QR680_019114</name>
</gene>
<reference evidence="9" key="1">
    <citation type="submission" date="2023-06" db="EMBL/GenBank/DDBJ databases">
        <title>Genomic analysis of the entomopathogenic nematode Steinernema hermaphroditum.</title>
        <authorList>
            <person name="Schwarz E.M."/>
            <person name="Heppert J.K."/>
            <person name="Baniya A."/>
            <person name="Schwartz H.T."/>
            <person name="Tan C.-H."/>
            <person name="Antoshechkin I."/>
            <person name="Sternberg P.W."/>
            <person name="Goodrich-Blair H."/>
            <person name="Dillman A.R."/>
        </authorList>
    </citation>
    <scope>NUCLEOTIDE SEQUENCE</scope>
    <source>
        <strain evidence="9">PS9179</strain>
        <tissue evidence="9">Whole animal</tissue>
    </source>
</reference>
<evidence type="ECO:0000259" key="8">
    <source>
        <dbReference type="PROSITE" id="PS50071"/>
    </source>
</evidence>
<organism evidence="9 10">
    <name type="scientific">Steinernema hermaphroditum</name>
    <dbReference type="NCBI Taxonomy" id="289476"/>
    <lineage>
        <taxon>Eukaryota</taxon>
        <taxon>Metazoa</taxon>
        <taxon>Ecdysozoa</taxon>
        <taxon>Nematoda</taxon>
        <taxon>Chromadorea</taxon>
        <taxon>Rhabditida</taxon>
        <taxon>Tylenchina</taxon>
        <taxon>Panagrolaimomorpha</taxon>
        <taxon>Strongyloidoidea</taxon>
        <taxon>Steinernematidae</taxon>
        <taxon>Steinernema</taxon>
    </lineage>
</organism>
<dbReference type="GO" id="GO:0000981">
    <property type="term" value="F:DNA-binding transcription factor activity, RNA polymerase II-specific"/>
    <property type="evidence" value="ECO:0007669"/>
    <property type="project" value="TreeGrafter"/>
</dbReference>
<keyword evidence="2 5" id="KW-0238">DNA-binding</keyword>
<proteinExistence type="predicted"/>
<feature type="region of interest" description="Disordered" evidence="7">
    <location>
        <begin position="190"/>
        <end position="222"/>
    </location>
</feature>
<feature type="compositionally biased region" description="Basic and acidic residues" evidence="7">
    <location>
        <begin position="32"/>
        <end position="43"/>
    </location>
</feature>
<dbReference type="AlphaFoldDB" id="A0AA39HLB2"/>